<gene>
    <name evidence="1" type="ORF">EVAR_94729_1</name>
</gene>
<keyword evidence="2" id="KW-1185">Reference proteome</keyword>
<protein>
    <submittedName>
        <fullName evidence="1">Uncharacterized protein</fullName>
    </submittedName>
</protein>
<comment type="caution">
    <text evidence="1">The sequence shown here is derived from an EMBL/GenBank/DDBJ whole genome shotgun (WGS) entry which is preliminary data.</text>
</comment>
<name>A0A4C1UW85_EUMVA</name>
<evidence type="ECO:0000313" key="1">
    <source>
        <dbReference type="EMBL" id="GBP30549.1"/>
    </source>
</evidence>
<organism evidence="1 2">
    <name type="scientific">Eumeta variegata</name>
    <name type="common">Bagworm moth</name>
    <name type="synonym">Eumeta japonica</name>
    <dbReference type="NCBI Taxonomy" id="151549"/>
    <lineage>
        <taxon>Eukaryota</taxon>
        <taxon>Metazoa</taxon>
        <taxon>Ecdysozoa</taxon>
        <taxon>Arthropoda</taxon>
        <taxon>Hexapoda</taxon>
        <taxon>Insecta</taxon>
        <taxon>Pterygota</taxon>
        <taxon>Neoptera</taxon>
        <taxon>Endopterygota</taxon>
        <taxon>Lepidoptera</taxon>
        <taxon>Glossata</taxon>
        <taxon>Ditrysia</taxon>
        <taxon>Tineoidea</taxon>
        <taxon>Psychidae</taxon>
        <taxon>Oiketicinae</taxon>
        <taxon>Eumeta</taxon>
    </lineage>
</organism>
<sequence length="73" mass="8142">MATFDREYRKGKEAHGSMCALLAYVRLGKLSFEFFGGNQVGRGRVPTVTPGSSDSEMFLASVLRIVHFILQIF</sequence>
<dbReference type="Proteomes" id="UP000299102">
    <property type="component" value="Unassembled WGS sequence"/>
</dbReference>
<dbReference type="AlphaFoldDB" id="A0A4C1UW85"/>
<dbReference type="EMBL" id="BGZK01000234">
    <property type="protein sequence ID" value="GBP30549.1"/>
    <property type="molecule type" value="Genomic_DNA"/>
</dbReference>
<evidence type="ECO:0000313" key="2">
    <source>
        <dbReference type="Proteomes" id="UP000299102"/>
    </source>
</evidence>
<accession>A0A4C1UW85</accession>
<proteinExistence type="predicted"/>
<reference evidence="1 2" key="1">
    <citation type="journal article" date="2019" name="Commun. Biol.">
        <title>The bagworm genome reveals a unique fibroin gene that provides high tensile strength.</title>
        <authorList>
            <person name="Kono N."/>
            <person name="Nakamura H."/>
            <person name="Ohtoshi R."/>
            <person name="Tomita M."/>
            <person name="Numata K."/>
            <person name="Arakawa K."/>
        </authorList>
    </citation>
    <scope>NUCLEOTIDE SEQUENCE [LARGE SCALE GENOMIC DNA]</scope>
</reference>